<protein>
    <submittedName>
        <fullName evidence="2">Uncharacterized protein</fullName>
    </submittedName>
</protein>
<name>A0A4R1FPZ7_9NOCA</name>
<dbReference type="STRING" id="1210063.GCA_001612665_03963"/>
<gene>
    <name evidence="2" type="ORF">DFR71_4567</name>
</gene>
<dbReference type="Proteomes" id="UP000294856">
    <property type="component" value="Unassembled WGS sequence"/>
</dbReference>
<feature type="region of interest" description="Disordered" evidence="1">
    <location>
        <begin position="1"/>
        <end position="40"/>
    </location>
</feature>
<dbReference type="AlphaFoldDB" id="A0A4R1FPZ7"/>
<comment type="caution">
    <text evidence="2">The sequence shown here is derived from an EMBL/GenBank/DDBJ whole genome shotgun (WGS) entry which is preliminary data.</text>
</comment>
<evidence type="ECO:0000256" key="1">
    <source>
        <dbReference type="SAM" id="MobiDB-lite"/>
    </source>
</evidence>
<keyword evidence="3" id="KW-1185">Reference proteome</keyword>
<proteinExistence type="predicted"/>
<evidence type="ECO:0000313" key="2">
    <source>
        <dbReference type="EMBL" id="TCJ95652.1"/>
    </source>
</evidence>
<dbReference type="EMBL" id="SMFR01000003">
    <property type="protein sequence ID" value="TCJ95652.1"/>
    <property type="molecule type" value="Genomic_DNA"/>
</dbReference>
<feature type="compositionally biased region" description="Polar residues" evidence="1">
    <location>
        <begin position="1"/>
        <end position="14"/>
    </location>
</feature>
<accession>A0A4R1FPZ7</accession>
<evidence type="ECO:0000313" key="3">
    <source>
        <dbReference type="Proteomes" id="UP000294856"/>
    </source>
</evidence>
<sequence length="40" mass="4097">MSCPIQRTLSSSVRAGSAVTADPPGLKFVQDDPADPVANP</sequence>
<organism evidence="2 3">
    <name type="scientific">Nocardia alba</name>
    <dbReference type="NCBI Taxonomy" id="225051"/>
    <lineage>
        <taxon>Bacteria</taxon>
        <taxon>Bacillati</taxon>
        <taxon>Actinomycetota</taxon>
        <taxon>Actinomycetes</taxon>
        <taxon>Mycobacteriales</taxon>
        <taxon>Nocardiaceae</taxon>
        <taxon>Nocardia</taxon>
    </lineage>
</organism>
<reference evidence="2 3" key="1">
    <citation type="submission" date="2019-03" db="EMBL/GenBank/DDBJ databases">
        <title>Genomic Encyclopedia of Type Strains, Phase IV (KMG-IV): sequencing the most valuable type-strain genomes for metagenomic binning, comparative biology and taxonomic classification.</title>
        <authorList>
            <person name="Goeker M."/>
        </authorList>
    </citation>
    <scope>NUCLEOTIDE SEQUENCE [LARGE SCALE GENOMIC DNA]</scope>
    <source>
        <strain evidence="2 3">DSM 44684</strain>
    </source>
</reference>